<evidence type="ECO:0000259" key="1">
    <source>
        <dbReference type="Pfam" id="PF07897"/>
    </source>
</evidence>
<organism evidence="2 3">
    <name type="scientific">Tetracentron sinense</name>
    <name type="common">Spur-leaf</name>
    <dbReference type="NCBI Taxonomy" id="13715"/>
    <lineage>
        <taxon>Eukaryota</taxon>
        <taxon>Viridiplantae</taxon>
        <taxon>Streptophyta</taxon>
        <taxon>Embryophyta</taxon>
        <taxon>Tracheophyta</taxon>
        <taxon>Spermatophyta</taxon>
        <taxon>Magnoliopsida</taxon>
        <taxon>Trochodendrales</taxon>
        <taxon>Trochodendraceae</taxon>
        <taxon>Tetracentron</taxon>
    </lineage>
</organism>
<sequence length="183" mass="20249">MNCVAPLAKGCQTLDPCLYLAGSPEELGIVECLMTLTVQETTATRKTLHNPSMMEPGGFGAGHNSSRVQLVLSLQRQIIPWKFPLLMYACKVANALACDTREIELNLALSLGGRFRVDPREKKLFRSLSIVGLMAPMRNNNVAALLPVSHEDLYAIRVEEAKRYAVTETNGSQEEAIREVEKF</sequence>
<dbReference type="Proteomes" id="UP000655225">
    <property type="component" value="Unassembled WGS sequence"/>
</dbReference>
<dbReference type="EMBL" id="JABCRI010000010">
    <property type="protein sequence ID" value="KAF8398701.1"/>
    <property type="molecule type" value="Genomic_DNA"/>
</dbReference>
<gene>
    <name evidence="2" type="ORF">HHK36_014558</name>
</gene>
<proteinExistence type="predicted"/>
<evidence type="ECO:0000313" key="3">
    <source>
        <dbReference type="Proteomes" id="UP000655225"/>
    </source>
</evidence>
<dbReference type="InterPro" id="IPR012463">
    <property type="entry name" value="Ninja_motif"/>
</dbReference>
<comment type="caution">
    <text evidence="2">The sequence shown here is derived from an EMBL/GenBank/DDBJ whole genome shotgun (WGS) entry which is preliminary data.</text>
</comment>
<evidence type="ECO:0000313" key="2">
    <source>
        <dbReference type="EMBL" id="KAF8398701.1"/>
    </source>
</evidence>
<name>A0A835DD10_TETSI</name>
<accession>A0A835DD10</accession>
<dbReference type="Pfam" id="PF07897">
    <property type="entry name" value="EAR"/>
    <property type="match status" value="1"/>
</dbReference>
<protein>
    <recommendedName>
        <fullName evidence="1">Ethylene-responsive binding factor-associated repression domain-containing protein</fullName>
    </recommendedName>
</protein>
<keyword evidence="3" id="KW-1185">Reference proteome</keyword>
<feature type="domain" description="Ethylene-responsive binding factor-associated repression" evidence="1">
    <location>
        <begin position="99"/>
        <end position="132"/>
    </location>
</feature>
<dbReference type="AlphaFoldDB" id="A0A835DD10"/>
<reference evidence="2 3" key="1">
    <citation type="submission" date="2020-04" db="EMBL/GenBank/DDBJ databases">
        <title>Plant Genome Project.</title>
        <authorList>
            <person name="Zhang R.-G."/>
        </authorList>
    </citation>
    <scope>NUCLEOTIDE SEQUENCE [LARGE SCALE GENOMIC DNA]</scope>
    <source>
        <strain evidence="2">YNK0</strain>
        <tissue evidence="2">Leaf</tissue>
    </source>
</reference>